<dbReference type="GO" id="GO:0016020">
    <property type="term" value="C:membrane"/>
    <property type="evidence" value="ECO:0007669"/>
    <property type="project" value="UniProtKB-SubCell"/>
</dbReference>
<name>A0A220T6F0_9POXV</name>
<organism evidence="5 6">
    <name type="scientific">Eptesipox virus</name>
    <dbReference type="NCBI Taxonomy" id="1329402"/>
    <lineage>
        <taxon>Viruses</taxon>
        <taxon>Varidnaviria</taxon>
        <taxon>Bamfordvirae</taxon>
        <taxon>Nucleocytoviricota</taxon>
        <taxon>Pokkesviricetes</taxon>
        <taxon>Chitovirales</taxon>
        <taxon>Poxviridae</taxon>
        <taxon>Chordopoxvirinae</taxon>
        <taxon>Vespertilionpoxvirus</taxon>
        <taxon>Vespertilionpoxvirus eptesipox</taxon>
    </lineage>
</organism>
<reference evidence="5 6" key="1">
    <citation type="journal article" date="2017" name="Virus Genes">
        <title>Characterization of Eptesipoxvirus, a novel poxvirus from a microchiropteran bat.</title>
        <authorList>
            <person name="Tu S.L."/>
            <person name="Nakazawa Y."/>
            <person name="Gao J."/>
            <person name="Wilkins K."/>
            <person name="Gallardo-Romero N."/>
            <person name="Li Y."/>
            <person name="Emerson G.L."/>
            <person name="Carroll D.S."/>
            <person name="Upton C."/>
        </authorList>
    </citation>
    <scope>NUCLEOTIDE SEQUENCE [LARGE SCALE GENOMIC DNA]</scope>
    <source>
        <strain evidence="5 6">Washington</strain>
    </source>
</reference>
<evidence type="ECO:0000256" key="2">
    <source>
        <dbReference type="ARBA" id="ARBA00022692"/>
    </source>
</evidence>
<keyword evidence="2" id="KW-0812">Transmembrane</keyword>
<comment type="subcellular location">
    <subcellularLocation>
        <location evidence="1">Membrane</location>
        <topology evidence="1">Single-pass membrane protein</topology>
    </subcellularLocation>
</comment>
<sequence>MDDKLKTLAQTFFSGELSTTDIMVLIIELKSIQPIDTIFSLDCTNTFVIDYLYENNVLASNYINSKFKIINQSEYSKYSAMIAKELTTYDIICEDIKDYINKNPKLKRVIKMYKCNSKNNNNKINKASKKLKIAIKKGIDYDYIKNAYI</sequence>
<protein>
    <submittedName>
        <fullName evidence="5">Crescent membrane/immature virion protein</fullName>
    </submittedName>
</protein>
<evidence type="ECO:0000256" key="1">
    <source>
        <dbReference type="ARBA" id="ARBA00004167"/>
    </source>
</evidence>
<keyword evidence="6" id="KW-1185">Reference proteome</keyword>
<dbReference type="Pfam" id="PF04787">
    <property type="entry name" value="Pox_H7"/>
    <property type="match status" value="1"/>
</dbReference>
<dbReference type="InterPro" id="IPR006872">
    <property type="entry name" value="Poxvirus_H7"/>
</dbReference>
<evidence type="ECO:0000256" key="4">
    <source>
        <dbReference type="ARBA" id="ARBA00023136"/>
    </source>
</evidence>
<dbReference type="OrthoDB" id="13950at10239"/>
<evidence type="ECO:0000313" key="5">
    <source>
        <dbReference type="EMBL" id="ASK51283.1"/>
    </source>
</evidence>
<dbReference type="Proteomes" id="UP000217428">
    <property type="component" value="Segment"/>
</dbReference>
<keyword evidence="4" id="KW-0472">Membrane</keyword>
<proteinExistence type="predicted"/>
<evidence type="ECO:0000256" key="3">
    <source>
        <dbReference type="ARBA" id="ARBA00022989"/>
    </source>
</evidence>
<keyword evidence="3" id="KW-1133">Transmembrane helix</keyword>
<accession>A0A220T6F0</accession>
<dbReference type="EMBL" id="KY747497">
    <property type="protein sequence ID" value="ASK51283.1"/>
    <property type="molecule type" value="Genomic_DNA"/>
</dbReference>
<evidence type="ECO:0000313" key="6">
    <source>
        <dbReference type="Proteomes" id="UP000217428"/>
    </source>
</evidence>
<gene>
    <name evidence="5" type="ORF">EPTV-WA-082</name>
</gene>